<feature type="region of interest" description="Disordered" evidence="8">
    <location>
        <begin position="245"/>
        <end position="267"/>
    </location>
</feature>
<evidence type="ECO:0000256" key="4">
    <source>
        <dbReference type="ARBA" id="ARBA00022771"/>
    </source>
</evidence>
<dbReference type="EMBL" id="JBAMIC010000010">
    <property type="protein sequence ID" value="KAK7102254.1"/>
    <property type="molecule type" value="Genomic_DNA"/>
</dbReference>
<keyword evidence="11" id="KW-1185">Reference proteome</keyword>
<dbReference type="SUPFAM" id="SSF57667">
    <property type="entry name" value="beta-beta-alpha zinc fingers"/>
    <property type="match status" value="4"/>
</dbReference>
<feature type="domain" description="C2H2-type" evidence="9">
    <location>
        <begin position="631"/>
        <end position="658"/>
    </location>
</feature>
<evidence type="ECO:0000256" key="2">
    <source>
        <dbReference type="ARBA" id="ARBA00022723"/>
    </source>
</evidence>
<feature type="compositionally biased region" description="Low complexity" evidence="8">
    <location>
        <begin position="245"/>
        <end position="262"/>
    </location>
</feature>
<feature type="region of interest" description="Disordered" evidence="8">
    <location>
        <begin position="375"/>
        <end position="396"/>
    </location>
</feature>
<dbReference type="Pfam" id="PF00096">
    <property type="entry name" value="zf-C2H2"/>
    <property type="match status" value="5"/>
</dbReference>
<feature type="domain" description="C2H2-type" evidence="9">
    <location>
        <begin position="547"/>
        <end position="574"/>
    </location>
</feature>
<dbReference type="PROSITE" id="PS50157">
    <property type="entry name" value="ZINC_FINGER_C2H2_2"/>
    <property type="match status" value="7"/>
</dbReference>
<dbReference type="GO" id="GO:0003677">
    <property type="term" value="F:DNA binding"/>
    <property type="evidence" value="ECO:0007669"/>
    <property type="project" value="InterPro"/>
</dbReference>
<evidence type="ECO:0000256" key="1">
    <source>
        <dbReference type="ARBA" id="ARBA00004123"/>
    </source>
</evidence>
<dbReference type="FunFam" id="3.30.160.60:FF:002343">
    <property type="entry name" value="Zinc finger protein 33A"/>
    <property type="match status" value="1"/>
</dbReference>
<feature type="compositionally biased region" description="Acidic residues" evidence="8">
    <location>
        <begin position="415"/>
        <end position="437"/>
    </location>
</feature>
<comment type="subcellular location">
    <subcellularLocation>
        <location evidence="1">Nucleus</location>
    </subcellularLocation>
</comment>
<dbReference type="PANTHER" id="PTHR24394">
    <property type="entry name" value="ZINC FINGER PROTEIN"/>
    <property type="match status" value="1"/>
</dbReference>
<dbReference type="FunFam" id="3.30.160.60:FF:000264">
    <property type="entry name" value="Zinc finger protein 236"/>
    <property type="match status" value="1"/>
</dbReference>
<organism evidence="10 11">
    <name type="scientific">Littorina saxatilis</name>
    <dbReference type="NCBI Taxonomy" id="31220"/>
    <lineage>
        <taxon>Eukaryota</taxon>
        <taxon>Metazoa</taxon>
        <taxon>Spiralia</taxon>
        <taxon>Lophotrochozoa</taxon>
        <taxon>Mollusca</taxon>
        <taxon>Gastropoda</taxon>
        <taxon>Caenogastropoda</taxon>
        <taxon>Littorinimorpha</taxon>
        <taxon>Littorinoidea</taxon>
        <taxon>Littorinidae</taxon>
        <taxon>Littorina</taxon>
    </lineage>
</organism>
<feature type="compositionally biased region" description="Basic residues" evidence="8">
    <location>
        <begin position="293"/>
        <end position="303"/>
    </location>
</feature>
<keyword evidence="3" id="KW-0677">Repeat</keyword>
<feature type="domain" description="C2H2-type" evidence="9">
    <location>
        <begin position="603"/>
        <end position="630"/>
    </location>
</feature>
<keyword evidence="2" id="KW-0479">Metal-binding</keyword>
<dbReference type="SMART" id="SM00384">
    <property type="entry name" value="AT_hook"/>
    <property type="match status" value="2"/>
</dbReference>
<feature type="domain" description="C2H2-type" evidence="9">
    <location>
        <begin position="463"/>
        <end position="490"/>
    </location>
</feature>
<evidence type="ECO:0000256" key="3">
    <source>
        <dbReference type="ARBA" id="ARBA00022737"/>
    </source>
</evidence>
<dbReference type="InterPro" id="IPR013087">
    <property type="entry name" value="Znf_C2H2_type"/>
</dbReference>
<gene>
    <name evidence="10" type="ORF">V1264_020499</name>
</gene>
<feature type="compositionally biased region" description="Basic and acidic residues" evidence="8">
    <location>
        <begin position="164"/>
        <end position="182"/>
    </location>
</feature>
<feature type="domain" description="C2H2-type" evidence="9">
    <location>
        <begin position="575"/>
        <end position="602"/>
    </location>
</feature>
<evidence type="ECO:0000256" key="7">
    <source>
        <dbReference type="PROSITE-ProRule" id="PRU00042"/>
    </source>
</evidence>
<dbReference type="GO" id="GO:0000981">
    <property type="term" value="F:DNA-binding transcription factor activity, RNA polymerase II-specific"/>
    <property type="evidence" value="ECO:0007669"/>
    <property type="project" value="TreeGrafter"/>
</dbReference>
<dbReference type="Gene3D" id="3.30.160.60">
    <property type="entry name" value="Classic Zinc Finger"/>
    <property type="match status" value="7"/>
</dbReference>
<accession>A0AAN9BBQ4</accession>
<dbReference type="GO" id="GO:0008270">
    <property type="term" value="F:zinc ion binding"/>
    <property type="evidence" value="ECO:0007669"/>
    <property type="project" value="UniProtKB-KW"/>
</dbReference>
<reference evidence="10 11" key="1">
    <citation type="submission" date="2024-02" db="EMBL/GenBank/DDBJ databases">
        <title>Chromosome-scale genome assembly of the rough periwinkle Littorina saxatilis.</title>
        <authorList>
            <person name="De Jode A."/>
            <person name="Faria R."/>
            <person name="Formenti G."/>
            <person name="Sims Y."/>
            <person name="Smith T.P."/>
            <person name="Tracey A."/>
            <person name="Wood J.M.D."/>
            <person name="Zagrodzka Z.B."/>
            <person name="Johannesson K."/>
            <person name="Butlin R.K."/>
            <person name="Leder E.H."/>
        </authorList>
    </citation>
    <scope>NUCLEOTIDE SEQUENCE [LARGE SCALE GENOMIC DNA]</scope>
    <source>
        <strain evidence="10">Snail1</strain>
        <tissue evidence="10">Muscle</tissue>
    </source>
</reference>
<dbReference type="InterPro" id="IPR017956">
    <property type="entry name" value="AT_hook_DNA-bd_motif"/>
</dbReference>
<keyword evidence="6" id="KW-0539">Nucleus</keyword>
<evidence type="ECO:0000256" key="5">
    <source>
        <dbReference type="ARBA" id="ARBA00022833"/>
    </source>
</evidence>
<feature type="region of interest" description="Disordered" evidence="8">
    <location>
        <begin position="281"/>
        <end position="345"/>
    </location>
</feature>
<dbReference type="SMART" id="SM00355">
    <property type="entry name" value="ZnF_C2H2"/>
    <property type="match status" value="8"/>
</dbReference>
<keyword evidence="4 7" id="KW-0863">Zinc-finger</keyword>
<dbReference type="InterPro" id="IPR036236">
    <property type="entry name" value="Znf_C2H2_sf"/>
</dbReference>
<feature type="domain" description="C2H2-type" evidence="9">
    <location>
        <begin position="491"/>
        <end position="518"/>
    </location>
</feature>
<dbReference type="PANTHER" id="PTHR24394:SF44">
    <property type="entry name" value="ZINC FINGER PROTEIN 271-LIKE"/>
    <property type="match status" value="1"/>
</dbReference>
<protein>
    <recommendedName>
        <fullName evidence="9">C2H2-type domain-containing protein</fullName>
    </recommendedName>
</protein>
<feature type="region of interest" description="Disordered" evidence="8">
    <location>
        <begin position="408"/>
        <end position="443"/>
    </location>
</feature>
<dbReference type="PROSITE" id="PS00028">
    <property type="entry name" value="ZINC_FINGER_C2H2_1"/>
    <property type="match status" value="8"/>
</dbReference>
<dbReference type="Proteomes" id="UP001374579">
    <property type="component" value="Unassembled WGS sequence"/>
</dbReference>
<comment type="caution">
    <text evidence="10">The sequence shown here is derived from an EMBL/GenBank/DDBJ whole genome shotgun (WGS) entry which is preliminary data.</text>
</comment>
<proteinExistence type="predicted"/>
<dbReference type="FunFam" id="3.30.160.60:FF:000446">
    <property type="entry name" value="Zinc finger protein"/>
    <property type="match status" value="2"/>
</dbReference>
<evidence type="ECO:0000313" key="10">
    <source>
        <dbReference type="EMBL" id="KAK7102254.1"/>
    </source>
</evidence>
<evidence type="ECO:0000259" key="9">
    <source>
        <dbReference type="PROSITE" id="PS50157"/>
    </source>
</evidence>
<evidence type="ECO:0000313" key="11">
    <source>
        <dbReference type="Proteomes" id="UP001374579"/>
    </source>
</evidence>
<feature type="region of interest" description="Disordered" evidence="8">
    <location>
        <begin position="141"/>
        <end position="186"/>
    </location>
</feature>
<sequence length="823" mass="91399">MERSAEDLINDFKSKVEEAINLLPQIPETQREDLWTYWQVISVAVKAAVGGRGPILVKPTKTGGTSRGRPRGRGRPRVFGSQSLSQREQHVWRIESSAAIKIKHDSRNGTVVAKTAQSNAGKQNDFAEANIKVSLPNQDLSVSPVEKSTPVAVDGTVCSTGSSDPKEKSNMWDDNTSNKEQQHAVSAQWPAGFQSASSIDHGCEENSHTTENTSLVKQEVVMKTSRGEDNVPHVDFVSVPKELVATQSSETATQATGTNSTTDDNETDDVKVVTLNLQIPAHSTDAASLHQGHPTKTRKRGRPPKSTTTLSHPGQLTSSSTTAEVEDTTVDQKIPAQNFSGNGALNHEDIMTKEEDRTQNGLQSIITALELEEKKNKDAKETAPSAAKVRRSERRSAPNRDKLFCYFDKTKQEDEEKEEEEEAMKEEGEEEEGDAESGTEPVVQDTQDLYVKMQTEEEKAQQRTCTVCGVELMSASSMAVHMRVHTGDRPFSCPVCNKTFTTKGNRERHKATHVGLKAFTCTECNKKFTEKKSLKIHTRSHTGERPYGCDICQMRFFQTGTLKTHMDRHTGRKSHLCELCGKAFRQGCQLRVHMRRHAKNMAFPCKHCTKRFYTKSDMERHELKHTGERPFACDKCPETFTRQHYLREHQNTHLGRRPYKCVICGLSFHDFASCHRHVNKHKITEVEQPPQQIHVEVGHDVSTQQVIEQVQVILDQQNLPGFHGAQIQTLLIPDTVTTSGQTVSTDIATTAATADSSAQTILRKLMLGVDDSSSAEVYHVTLVDNAQDVTVTTETGQVQTVTEADFSAINLLASATTQLSLPH</sequence>
<keyword evidence="5" id="KW-0862">Zinc</keyword>
<dbReference type="AlphaFoldDB" id="A0AAN9BBQ4"/>
<evidence type="ECO:0000256" key="6">
    <source>
        <dbReference type="ARBA" id="ARBA00023242"/>
    </source>
</evidence>
<feature type="region of interest" description="Disordered" evidence="8">
    <location>
        <begin position="57"/>
        <end position="85"/>
    </location>
</feature>
<name>A0AAN9BBQ4_9CAEN</name>
<feature type="domain" description="C2H2-type" evidence="9">
    <location>
        <begin position="519"/>
        <end position="546"/>
    </location>
</feature>
<evidence type="ECO:0000256" key="8">
    <source>
        <dbReference type="SAM" id="MobiDB-lite"/>
    </source>
</evidence>
<feature type="compositionally biased region" description="Polar residues" evidence="8">
    <location>
        <begin position="305"/>
        <end position="323"/>
    </location>
</feature>
<dbReference type="FunFam" id="3.30.160.60:FF:000624">
    <property type="entry name" value="zinc finger protein 697"/>
    <property type="match status" value="1"/>
</dbReference>
<dbReference type="GO" id="GO:0005634">
    <property type="term" value="C:nucleus"/>
    <property type="evidence" value="ECO:0007669"/>
    <property type="project" value="UniProtKB-SubCell"/>
</dbReference>